<keyword evidence="7" id="KW-1185">Reference proteome</keyword>
<evidence type="ECO:0000256" key="2">
    <source>
        <dbReference type="ARBA" id="ARBA00022692"/>
    </source>
</evidence>
<dbReference type="EMBL" id="OZ075118">
    <property type="protein sequence ID" value="CAL5088263.1"/>
    <property type="molecule type" value="Genomic_DNA"/>
</dbReference>
<protein>
    <recommendedName>
        <fullName evidence="8">EamA domain-containing protein</fullName>
    </recommendedName>
</protein>
<keyword evidence="4" id="KW-0472">Membrane</keyword>
<feature type="region of interest" description="Disordered" evidence="5">
    <location>
        <begin position="68"/>
        <end position="93"/>
    </location>
</feature>
<name>A0ABC9G717_9POAL</name>
<dbReference type="InterPro" id="IPR030184">
    <property type="entry name" value="WAT1-related"/>
</dbReference>
<feature type="compositionally biased region" description="Basic and acidic residues" evidence="5">
    <location>
        <begin position="68"/>
        <end position="90"/>
    </location>
</feature>
<dbReference type="AlphaFoldDB" id="A0ABC9G717"/>
<sequence length="116" mass="12262">MLLLRRVFGSGVVLYLQSWCISVRGPLYSAMFTPLCTVLTTALSAIVMHEELHIGSLLGAAAVVAGKAEDSRKGRAPDHQSKDSTDRGARSDAQLDIEDTLAAPLLADAARAQAPS</sequence>
<organism evidence="6 7">
    <name type="scientific">Urochloa decumbens</name>
    <dbReference type="NCBI Taxonomy" id="240449"/>
    <lineage>
        <taxon>Eukaryota</taxon>
        <taxon>Viridiplantae</taxon>
        <taxon>Streptophyta</taxon>
        <taxon>Embryophyta</taxon>
        <taxon>Tracheophyta</taxon>
        <taxon>Spermatophyta</taxon>
        <taxon>Magnoliopsida</taxon>
        <taxon>Liliopsida</taxon>
        <taxon>Poales</taxon>
        <taxon>Poaceae</taxon>
        <taxon>PACMAD clade</taxon>
        <taxon>Panicoideae</taxon>
        <taxon>Panicodae</taxon>
        <taxon>Paniceae</taxon>
        <taxon>Melinidinae</taxon>
        <taxon>Urochloa</taxon>
    </lineage>
</organism>
<keyword evidence="3" id="KW-1133">Transmembrane helix</keyword>
<evidence type="ECO:0000256" key="5">
    <source>
        <dbReference type="SAM" id="MobiDB-lite"/>
    </source>
</evidence>
<evidence type="ECO:0000256" key="1">
    <source>
        <dbReference type="ARBA" id="ARBA00004141"/>
    </source>
</evidence>
<gene>
    <name evidence="6" type="ORF">URODEC1_LOCUS112710</name>
</gene>
<accession>A0ABC9G717</accession>
<proteinExistence type="predicted"/>
<dbReference type="SUPFAM" id="SSF103481">
    <property type="entry name" value="Multidrug resistance efflux transporter EmrE"/>
    <property type="match status" value="1"/>
</dbReference>
<evidence type="ECO:0000256" key="3">
    <source>
        <dbReference type="ARBA" id="ARBA00022989"/>
    </source>
</evidence>
<evidence type="ECO:0000313" key="6">
    <source>
        <dbReference type="EMBL" id="CAL5088263.1"/>
    </source>
</evidence>
<reference evidence="6" key="1">
    <citation type="submission" date="2024-10" db="EMBL/GenBank/DDBJ databases">
        <authorList>
            <person name="Ryan C."/>
        </authorList>
    </citation>
    <scope>NUCLEOTIDE SEQUENCE [LARGE SCALE GENOMIC DNA]</scope>
</reference>
<keyword evidence="2" id="KW-0812">Transmembrane</keyword>
<evidence type="ECO:0000256" key="4">
    <source>
        <dbReference type="ARBA" id="ARBA00023136"/>
    </source>
</evidence>
<comment type="subcellular location">
    <subcellularLocation>
        <location evidence="1">Membrane</location>
        <topology evidence="1">Multi-pass membrane protein</topology>
    </subcellularLocation>
</comment>
<evidence type="ECO:0008006" key="8">
    <source>
        <dbReference type="Google" id="ProtNLM"/>
    </source>
</evidence>
<dbReference type="InterPro" id="IPR037185">
    <property type="entry name" value="EmrE-like"/>
</dbReference>
<evidence type="ECO:0000313" key="7">
    <source>
        <dbReference type="Proteomes" id="UP001497457"/>
    </source>
</evidence>
<dbReference type="PANTHER" id="PTHR31218">
    <property type="entry name" value="WAT1-RELATED PROTEIN"/>
    <property type="match status" value="1"/>
</dbReference>
<dbReference type="Proteomes" id="UP001497457">
    <property type="component" value="Chromosome 8b"/>
</dbReference>